<keyword evidence="3" id="KW-1185">Reference proteome</keyword>
<evidence type="ECO:0000256" key="1">
    <source>
        <dbReference type="ARBA" id="ARBA00009042"/>
    </source>
</evidence>
<sequence length="205" mass="21954">MWTLKTVGRAAAPTANSSLGAAIWAPAHMSVFYQDSAGSILESEFANGTWARPRAVATAKLGTDIVAVAASNANGTLKAVYVQEGANIIQWLSSASSDWSNTTITPSPELSSNSRFSFNSGRMHYTSADGGIAEMTGRVGQWRQSGKLSVSNSGPATDVASGLALFDWAFVFYSTADDTLWNQGYFTYYGWQRPLEFVPSGVPWT</sequence>
<dbReference type="Gene3D" id="2.120.10.70">
    <property type="entry name" value="Fucose-specific lectin"/>
    <property type="match status" value="1"/>
</dbReference>
<dbReference type="Proteomes" id="UP000077266">
    <property type="component" value="Unassembled WGS sequence"/>
</dbReference>
<comment type="similarity">
    <text evidence="1">Belongs to the fungal fucose-specific lectin family.</text>
</comment>
<dbReference type="SUPFAM" id="SSF89372">
    <property type="entry name" value="Fucose-specific lectin"/>
    <property type="match status" value="1"/>
</dbReference>
<evidence type="ECO:0000313" key="3">
    <source>
        <dbReference type="Proteomes" id="UP000077266"/>
    </source>
</evidence>
<protein>
    <submittedName>
        <fullName evidence="2">Uncharacterized protein</fullName>
    </submittedName>
</protein>
<accession>A0A165HFQ7</accession>
<name>A0A165HFQ7_EXIGL</name>
<dbReference type="Pfam" id="PF07938">
    <property type="entry name" value="Fungal_lectin"/>
    <property type="match status" value="1"/>
</dbReference>
<dbReference type="EMBL" id="KV426018">
    <property type="protein sequence ID" value="KZV91900.1"/>
    <property type="molecule type" value="Genomic_DNA"/>
</dbReference>
<gene>
    <name evidence="2" type="ORF">EXIGLDRAFT_85386</name>
</gene>
<dbReference type="AlphaFoldDB" id="A0A165HFQ7"/>
<organism evidence="2 3">
    <name type="scientific">Exidia glandulosa HHB12029</name>
    <dbReference type="NCBI Taxonomy" id="1314781"/>
    <lineage>
        <taxon>Eukaryota</taxon>
        <taxon>Fungi</taxon>
        <taxon>Dikarya</taxon>
        <taxon>Basidiomycota</taxon>
        <taxon>Agaricomycotina</taxon>
        <taxon>Agaricomycetes</taxon>
        <taxon>Auriculariales</taxon>
        <taxon>Exidiaceae</taxon>
        <taxon>Exidia</taxon>
    </lineage>
</organism>
<dbReference type="InParanoid" id="A0A165HFQ7"/>
<dbReference type="InterPro" id="IPR012475">
    <property type="entry name" value="Fungal_lectin"/>
</dbReference>
<reference evidence="2 3" key="1">
    <citation type="journal article" date="2016" name="Mol. Biol. Evol.">
        <title>Comparative Genomics of Early-Diverging Mushroom-Forming Fungi Provides Insights into the Origins of Lignocellulose Decay Capabilities.</title>
        <authorList>
            <person name="Nagy L.G."/>
            <person name="Riley R."/>
            <person name="Tritt A."/>
            <person name="Adam C."/>
            <person name="Daum C."/>
            <person name="Floudas D."/>
            <person name="Sun H."/>
            <person name="Yadav J.S."/>
            <person name="Pangilinan J."/>
            <person name="Larsson K.H."/>
            <person name="Matsuura K."/>
            <person name="Barry K."/>
            <person name="Labutti K."/>
            <person name="Kuo R."/>
            <person name="Ohm R.A."/>
            <person name="Bhattacharya S.S."/>
            <person name="Shirouzu T."/>
            <person name="Yoshinaga Y."/>
            <person name="Martin F.M."/>
            <person name="Grigoriev I.V."/>
            <person name="Hibbett D.S."/>
        </authorList>
    </citation>
    <scope>NUCLEOTIDE SEQUENCE [LARGE SCALE GENOMIC DNA]</scope>
    <source>
        <strain evidence="2 3">HHB12029</strain>
    </source>
</reference>
<proteinExistence type="inferred from homology"/>
<evidence type="ECO:0000313" key="2">
    <source>
        <dbReference type="EMBL" id="KZV91900.1"/>
    </source>
</evidence>